<evidence type="ECO:0000313" key="2">
    <source>
        <dbReference type="Proteomes" id="UP001059836"/>
    </source>
</evidence>
<dbReference type="RefSeq" id="WP_213244373.1">
    <property type="nucleotide sequence ID" value="NZ_CP045809.1"/>
</dbReference>
<dbReference type="SUPFAM" id="SSF55811">
    <property type="entry name" value="Nudix"/>
    <property type="match status" value="1"/>
</dbReference>
<protein>
    <submittedName>
        <fullName evidence="1">NUDIX hydrolase</fullName>
    </submittedName>
</protein>
<dbReference type="InterPro" id="IPR015797">
    <property type="entry name" value="NUDIX_hydrolase-like_dom_sf"/>
</dbReference>
<keyword evidence="1" id="KW-0378">Hydrolase</keyword>
<dbReference type="GO" id="GO:0016787">
    <property type="term" value="F:hydrolase activity"/>
    <property type="evidence" value="ECO:0007669"/>
    <property type="project" value="UniProtKB-KW"/>
</dbReference>
<reference evidence="1" key="1">
    <citation type="journal article" date="2021" name="Nat. Microbiol.">
        <title>Cocultivation of an ultrasmall environmental parasitic bacterium with lytic ability against bacteria associated with wastewater foams.</title>
        <authorList>
            <person name="Batinovic S."/>
            <person name="Rose J.J.A."/>
            <person name="Ratcliffe J."/>
            <person name="Seviour R.J."/>
            <person name="Petrovski S."/>
        </authorList>
    </citation>
    <scope>NUCLEOTIDE SEQUENCE</scope>
    <source>
        <strain evidence="1">CON9</strain>
    </source>
</reference>
<dbReference type="EMBL" id="CP045809">
    <property type="protein sequence ID" value="QHN36112.1"/>
    <property type="molecule type" value="Genomic_DNA"/>
</dbReference>
<dbReference type="Gene3D" id="3.90.79.10">
    <property type="entry name" value="Nucleoside Triphosphate Pyrophosphohydrolase"/>
    <property type="match status" value="1"/>
</dbReference>
<evidence type="ECO:0000313" key="1">
    <source>
        <dbReference type="EMBL" id="QHN36112.1"/>
    </source>
</evidence>
<accession>A0ABX6IJP3</accession>
<proteinExistence type="predicted"/>
<keyword evidence="2" id="KW-1185">Reference proteome</keyword>
<gene>
    <name evidence="1" type="ORF">GII31_15770</name>
</gene>
<organism evidence="1 2">
    <name type="scientific">Gordonia pseudamarae</name>
    <dbReference type="NCBI Taxonomy" id="2831662"/>
    <lineage>
        <taxon>Bacteria</taxon>
        <taxon>Bacillati</taxon>
        <taxon>Actinomycetota</taxon>
        <taxon>Actinomycetes</taxon>
        <taxon>Mycobacteriales</taxon>
        <taxon>Gordoniaceae</taxon>
        <taxon>Gordonia</taxon>
    </lineage>
</organism>
<name>A0ABX6IJP3_9ACTN</name>
<dbReference type="Proteomes" id="UP001059836">
    <property type="component" value="Chromosome"/>
</dbReference>
<sequence length="226" mass="24405">MPGGPHRGRSAANRPKDVVPEPHLLSIVCVDVVALSYRRDDRRVVVGVHRRTGEPFTGQLVLPGVVVTSGERLRDAAGRALAKLGLSAPDAVGQLRTFDEPARDPRGPSLSIAMWAVFDDAAARRADHAEWFPFGEVPELAFDHNAIIEAARVLLADSLWRDARFTRALTGPVFSATDAVAITEQLDGRPPHRANLNRDLAKNAALAEAGTAPATGGRPPKLWKWV</sequence>